<feature type="domain" description="USP" evidence="11">
    <location>
        <begin position="140"/>
        <end position="481"/>
    </location>
</feature>
<evidence type="ECO:0000256" key="9">
    <source>
        <dbReference type="ARBA" id="ARBA00023163"/>
    </source>
</evidence>
<comment type="subcellular location">
    <subcellularLocation>
        <location evidence="2">Nucleus</location>
    </subcellularLocation>
</comment>
<dbReference type="SUPFAM" id="SSF53098">
    <property type="entry name" value="Ribonuclease H-like"/>
    <property type="match status" value="1"/>
</dbReference>
<dbReference type="Gene3D" id="3.90.70.10">
    <property type="entry name" value="Cysteine proteinases"/>
    <property type="match status" value="1"/>
</dbReference>
<keyword evidence="9" id="KW-0804">Transcription</keyword>
<dbReference type="GO" id="GO:0005634">
    <property type="term" value="C:nucleus"/>
    <property type="evidence" value="ECO:0007669"/>
    <property type="project" value="UniProtKB-SubCell"/>
</dbReference>
<dbReference type="PROSITE" id="PS00973">
    <property type="entry name" value="USP_2"/>
    <property type="match status" value="1"/>
</dbReference>
<dbReference type="SUPFAM" id="SSF54001">
    <property type="entry name" value="Cysteine proteinases"/>
    <property type="match status" value="1"/>
</dbReference>
<dbReference type="EC" id="3.4.19.12" evidence="3"/>
<name>A0A6A4VAD6_AMPAM</name>
<evidence type="ECO:0000256" key="5">
    <source>
        <dbReference type="ARBA" id="ARBA00022786"/>
    </source>
</evidence>
<dbReference type="InterPro" id="IPR036397">
    <property type="entry name" value="RNaseH_sf"/>
</dbReference>
<keyword evidence="7" id="KW-0788">Thiol protease</keyword>
<keyword evidence="6 12" id="KW-0378">Hydrolase</keyword>
<dbReference type="InterPro" id="IPR018200">
    <property type="entry name" value="USP_CS"/>
</dbReference>
<dbReference type="Pfam" id="PF00443">
    <property type="entry name" value="UCH"/>
    <property type="match status" value="1"/>
</dbReference>
<accession>A0A6A4VAD6</accession>
<evidence type="ECO:0000256" key="3">
    <source>
        <dbReference type="ARBA" id="ARBA00012759"/>
    </source>
</evidence>
<gene>
    <name evidence="12" type="primary">Usp22_0</name>
    <name evidence="12" type="ORF">FJT64_010381</name>
</gene>
<protein>
    <recommendedName>
        <fullName evidence="3">ubiquitinyl hydrolase 1</fullName>
        <ecNumber evidence="3">3.4.19.12</ecNumber>
    </recommendedName>
</protein>
<dbReference type="PANTHER" id="PTHR21646:SF33">
    <property type="entry name" value="UBIQUITIN CARBOXYL-TERMINAL HYDROLASE 22"/>
    <property type="match status" value="1"/>
</dbReference>
<reference evidence="12 13" key="1">
    <citation type="submission" date="2019-07" db="EMBL/GenBank/DDBJ databases">
        <title>Draft genome assembly of a fouling barnacle, Amphibalanus amphitrite (Darwin, 1854): The first reference genome for Thecostraca.</title>
        <authorList>
            <person name="Kim W."/>
        </authorList>
    </citation>
    <scope>NUCLEOTIDE SEQUENCE [LARGE SCALE GENOMIC DNA]</scope>
    <source>
        <strain evidence="12">SNU_AA5</strain>
        <tissue evidence="12">Soma without cirri and trophi</tissue>
    </source>
</reference>
<dbReference type="GO" id="GO:0006508">
    <property type="term" value="P:proteolysis"/>
    <property type="evidence" value="ECO:0007669"/>
    <property type="project" value="UniProtKB-KW"/>
</dbReference>
<dbReference type="Proteomes" id="UP000440578">
    <property type="component" value="Unassembled WGS sequence"/>
</dbReference>
<evidence type="ECO:0000256" key="1">
    <source>
        <dbReference type="ARBA" id="ARBA00000707"/>
    </source>
</evidence>
<dbReference type="EMBL" id="VIIS01001874">
    <property type="protein sequence ID" value="KAF0291526.1"/>
    <property type="molecule type" value="Genomic_DNA"/>
</dbReference>
<organism evidence="12 13">
    <name type="scientific">Amphibalanus amphitrite</name>
    <name type="common">Striped barnacle</name>
    <name type="synonym">Balanus amphitrite</name>
    <dbReference type="NCBI Taxonomy" id="1232801"/>
    <lineage>
        <taxon>Eukaryota</taxon>
        <taxon>Metazoa</taxon>
        <taxon>Ecdysozoa</taxon>
        <taxon>Arthropoda</taxon>
        <taxon>Crustacea</taxon>
        <taxon>Multicrustacea</taxon>
        <taxon>Cirripedia</taxon>
        <taxon>Thoracica</taxon>
        <taxon>Thoracicalcarea</taxon>
        <taxon>Balanomorpha</taxon>
        <taxon>Balanoidea</taxon>
        <taxon>Balanidae</taxon>
        <taxon>Amphibalaninae</taxon>
        <taxon>Amphibalanus</taxon>
    </lineage>
</organism>
<dbReference type="GO" id="GO:0003676">
    <property type="term" value="F:nucleic acid binding"/>
    <property type="evidence" value="ECO:0007669"/>
    <property type="project" value="InterPro"/>
</dbReference>
<dbReference type="PROSITE" id="PS50235">
    <property type="entry name" value="USP_3"/>
    <property type="match status" value="1"/>
</dbReference>
<keyword evidence="4" id="KW-0645">Protease</keyword>
<evidence type="ECO:0000256" key="6">
    <source>
        <dbReference type="ARBA" id="ARBA00022801"/>
    </source>
</evidence>
<keyword evidence="10" id="KW-0539">Nucleus</keyword>
<dbReference type="InterPro" id="IPR050185">
    <property type="entry name" value="Ub_carboxyl-term_hydrolase"/>
</dbReference>
<evidence type="ECO:0000259" key="11">
    <source>
        <dbReference type="PROSITE" id="PS50235"/>
    </source>
</evidence>
<evidence type="ECO:0000313" key="12">
    <source>
        <dbReference type="EMBL" id="KAF0291526.1"/>
    </source>
</evidence>
<sequence length="488" mass="55902">MVRGLGCRVQWQRLHGAAFHEFVSRWGISVRYRAAHAPFGNGVSERNHRSVKTIVARKGCSVAEAVYRYNVMPRSDDLNSSPANELFNYKLRVPDVESEEKCEESIPADNSWEPCPEEIELLKYHTDRRKVTSNSTIGLRGMINLGNTCFMSTILQALTHTPMLRDYFLGDKHLCLAPDPDRCLACQINSLFQQLYGGQRTALAPTRLLHMIWTSAKHLAGYEQQDAHEFFMAILDLLHQQMKPFQRDRTPQEGGGGGGGSAGCRCIIDTIFTGGLQSDVVCLSCKWVLSECGVNVWISNVSTTIDPFWDISLDLAPLELNQSTPTTLEDCLEQFTRQEHLGSSAKIKCVSCDSYQESTKQLTMKELPIVASFHLKRFEHTSRLRKKISTVVRFPEELDMTPYLSRCRNNNNFRQERVFNNNLYSLYAVVNHIGTLEAGHYIVYIRQHRDNWFKCDDHIITRATLRDVLNSEGYLLFYHKHRLEYSYE</sequence>
<dbReference type="InterPro" id="IPR028889">
    <property type="entry name" value="USP"/>
</dbReference>
<evidence type="ECO:0000256" key="10">
    <source>
        <dbReference type="ARBA" id="ARBA00023242"/>
    </source>
</evidence>
<evidence type="ECO:0000256" key="7">
    <source>
        <dbReference type="ARBA" id="ARBA00022807"/>
    </source>
</evidence>
<dbReference type="InterPro" id="IPR038765">
    <property type="entry name" value="Papain-like_cys_pep_sf"/>
</dbReference>
<comment type="catalytic activity">
    <reaction evidence="1">
        <text>Thiol-dependent hydrolysis of ester, thioester, amide, peptide and isopeptide bonds formed by the C-terminal Gly of ubiquitin (a 76-residue protein attached to proteins as an intracellular targeting signal).</text>
        <dbReference type="EC" id="3.4.19.12"/>
    </reaction>
</comment>
<dbReference type="AlphaFoldDB" id="A0A6A4VAD6"/>
<evidence type="ECO:0000256" key="4">
    <source>
        <dbReference type="ARBA" id="ARBA00022670"/>
    </source>
</evidence>
<comment type="caution">
    <text evidence="12">The sequence shown here is derived from an EMBL/GenBank/DDBJ whole genome shotgun (WGS) entry which is preliminary data.</text>
</comment>
<dbReference type="OrthoDB" id="47475at2759"/>
<dbReference type="Gene3D" id="3.30.420.10">
    <property type="entry name" value="Ribonuclease H-like superfamily/Ribonuclease H"/>
    <property type="match status" value="1"/>
</dbReference>
<evidence type="ECO:0000256" key="8">
    <source>
        <dbReference type="ARBA" id="ARBA00023015"/>
    </source>
</evidence>
<evidence type="ECO:0000313" key="13">
    <source>
        <dbReference type="Proteomes" id="UP000440578"/>
    </source>
</evidence>
<dbReference type="GO" id="GO:0016579">
    <property type="term" value="P:protein deubiquitination"/>
    <property type="evidence" value="ECO:0007669"/>
    <property type="project" value="InterPro"/>
</dbReference>
<dbReference type="InterPro" id="IPR001394">
    <property type="entry name" value="Peptidase_C19_UCH"/>
</dbReference>
<keyword evidence="5" id="KW-0833">Ubl conjugation pathway</keyword>
<keyword evidence="13" id="KW-1185">Reference proteome</keyword>
<proteinExistence type="predicted"/>
<keyword evidence="8" id="KW-0805">Transcription regulation</keyword>
<dbReference type="InterPro" id="IPR012337">
    <property type="entry name" value="RNaseH-like_sf"/>
</dbReference>
<dbReference type="GO" id="GO:0004843">
    <property type="term" value="F:cysteine-type deubiquitinase activity"/>
    <property type="evidence" value="ECO:0007669"/>
    <property type="project" value="UniProtKB-EC"/>
</dbReference>
<dbReference type="PANTHER" id="PTHR21646">
    <property type="entry name" value="UBIQUITIN CARBOXYL-TERMINAL HYDROLASE"/>
    <property type="match status" value="1"/>
</dbReference>
<evidence type="ECO:0000256" key="2">
    <source>
        <dbReference type="ARBA" id="ARBA00004123"/>
    </source>
</evidence>